<feature type="compositionally biased region" description="Low complexity" evidence="8">
    <location>
        <begin position="212"/>
        <end position="232"/>
    </location>
</feature>
<dbReference type="InterPro" id="IPR004087">
    <property type="entry name" value="KH_dom"/>
</dbReference>
<evidence type="ECO:0000256" key="6">
    <source>
        <dbReference type="NCBIfam" id="TIGR01008"/>
    </source>
</evidence>
<feature type="domain" description="KH type-2" evidence="9">
    <location>
        <begin position="16"/>
        <end position="85"/>
    </location>
</feature>
<dbReference type="PANTHER" id="PTHR11760">
    <property type="entry name" value="30S/40S RIBOSOMAL PROTEIN S3"/>
    <property type="match status" value="1"/>
</dbReference>
<dbReference type="Gene3D" id="3.30.300.20">
    <property type="match status" value="1"/>
</dbReference>
<dbReference type="GO" id="GO:0006412">
    <property type="term" value="P:translation"/>
    <property type="evidence" value="ECO:0007669"/>
    <property type="project" value="UniProtKB-UniRule"/>
</dbReference>
<comment type="similarity">
    <text evidence="1">Belongs to the universal ribosomal protein uS3 family.</text>
</comment>
<dbReference type="Gene3D" id="3.30.1140.32">
    <property type="entry name" value="Ribosomal protein S3, C-terminal domain"/>
    <property type="match status" value="1"/>
</dbReference>
<evidence type="ECO:0000256" key="1">
    <source>
        <dbReference type="ARBA" id="ARBA00010761"/>
    </source>
</evidence>
<evidence type="ECO:0000256" key="7">
    <source>
        <dbReference type="PROSITE-ProRule" id="PRU00118"/>
    </source>
</evidence>
<evidence type="ECO:0000259" key="9">
    <source>
        <dbReference type="PROSITE" id="PS50823"/>
    </source>
</evidence>
<keyword evidence="5" id="KW-0687">Ribonucleoprotein</keyword>
<dbReference type="PROSITE" id="PS50823">
    <property type="entry name" value="KH_TYPE_2"/>
    <property type="match status" value="1"/>
</dbReference>
<dbReference type="SUPFAM" id="SSF54814">
    <property type="entry name" value="Prokaryotic type KH domain (KH-domain type II)"/>
    <property type="match status" value="1"/>
</dbReference>
<accession>A0A7J4IXI9</accession>
<evidence type="ECO:0000256" key="4">
    <source>
        <dbReference type="ARBA" id="ARBA00022980"/>
    </source>
</evidence>
<dbReference type="InterPro" id="IPR036419">
    <property type="entry name" value="Ribosomal_S3_C_sf"/>
</dbReference>
<dbReference type="EMBL" id="DUGC01000097">
    <property type="protein sequence ID" value="HIH10222.1"/>
    <property type="molecule type" value="Genomic_DNA"/>
</dbReference>
<proteinExistence type="inferred from homology"/>
<comment type="caution">
    <text evidence="10">The sequence shown here is derived from an EMBL/GenBank/DDBJ whole genome shotgun (WGS) entry which is preliminary data.</text>
</comment>
<dbReference type="Proteomes" id="UP000565078">
    <property type="component" value="Unassembled WGS sequence"/>
</dbReference>
<dbReference type="AlphaFoldDB" id="A0A7J4IXI9"/>
<dbReference type="PANTHER" id="PTHR11760:SF32">
    <property type="entry name" value="SMALL RIBOSOMAL SUBUNIT PROTEIN US3"/>
    <property type="match status" value="1"/>
</dbReference>
<feature type="compositionally biased region" description="Basic and acidic residues" evidence="8">
    <location>
        <begin position="303"/>
        <end position="313"/>
    </location>
</feature>
<dbReference type="GO" id="GO:0019843">
    <property type="term" value="F:rRNA binding"/>
    <property type="evidence" value="ECO:0007669"/>
    <property type="project" value="UniProtKB-KW"/>
</dbReference>
<dbReference type="GO" id="GO:0003735">
    <property type="term" value="F:structural constituent of ribosome"/>
    <property type="evidence" value="ECO:0007669"/>
    <property type="project" value="UniProtKB-UniRule"/>
</dbReference>
<dbReference type="InterPro" id="IPR015946">
    <property type="entry name" value="KH_dom-like_a/b"/>
</dbReference>
<dbReference type="InterPro" id="IPR009019">
    <property type="entry name" value="KH_sf_prok-type"/>
</dbReference>
<feature type="compositionally biased region" description="Basic and acidic residues" evidence="8">
    <location>
        <begin position="236"/>
        <end position="268"/>
    </location>
</feature>
<dbReference type="InterPro" id="IPR004044">
    <property type="entry name" value="KH_dom_type_2"/>
</dbReference>
<name>A0A7J4IXI9_9ARCH</name>
<keyword evidence="4 10" id="KW-0689">Ribosomal protein</keyword>
<dbReference type="Pfam" id="PF07650">
    <property type="entry name" value="KH_2"/>
    <property type="match status" value="1"/>
</dbReference>
<dbReference type="NCBIfam" id="NF003219">
    <property type="entry name" value="PRK04191.1"/>
    <property type="match status" value="1"/>
</dbReference>
<sequence>MIERFFVKQGLNKVELDNYLAKELDKAGFTKSEIVKTPLVTRIVVSVTRPGLAIGKSGSNITQLTETIGRKFGIDNPQLEIKEIERPELDAKAVANKFKALIERGFSWRSVVFKGLNDILHAGAQGAEIVVSGKLAGKGGRKKRVRVGSGYMKKVGEQAKLVDYGYASAYPKVGAIGIKVKIVRPETVFPDKERIQPYIKRKEEAAEKARPAQEAAAQAAAATNQEAGTQQALEASDAKPQRAEKEEPKQEHKAAEKAQAEKGHEKAHREHKKKDKKEKGNPGQKAAGAAENAPVQESGVAEIAKEAGEKEQEGIGPKEGI</sequence>
<dbReference type="FunFam" id="3.30.300.20:FF:000001">
    <property type="entry name" value="30S ribosomal protein S3"/>
    <property type="match status" value="1"/>
</dbReference>
<dbReference type="SUPFAM" id="SSF54821">
    <property type="entry name" value="Ribosomal protein S3 C-terminal domain"/>
    <property type="match status" value="1"/>
</dbReference>
<organism evidence="10 11">
    <name type="scientific">Candidatus Iainarchaeum sp</name>
    <dbReference type="NCBI Taxonomy" id="3101447"/>
    <lineage>
        <taxon>Archaea</taxon>
        <taxon>Candidatus Iainarchaeota</taxon>
        <taxon>Candidatus Iainarchaeia</taxon>
        <taxon>Candidatus Iainarchaeales</taxon>
        <taxon>Candidatus Iainarchaeaceae</taxon>
        <taxon>Candidatus Iainarchaeum</taxon>
    </lineage>
</organism>
<dbReference type="GO" id="GO:0022627">
    <property type="term" value="C:cytosolic small ribosomal subunit"/>
    <property type="evidence" value="ECO:0007669"/>
    <property type="project" value="UniProtKB-UniRule"/>
</dbReference>
<keyword evidence="2" id="KW-0699">rRNA-binding</keyword>
<evidence type="ECO:0000313" key="11">
    <source>
        <dbReference type="Proteomes" id="UP000565078"/>
    </source>
</evidence>
<dbReference type="CDD" id="cd02411">
    <property type="entry name" value="KH-II_30S_S3_arch"/>
    <property type="match status" value="1"/>
</dbReference>
<evidence type="ECO:0000256" key="5">
    <source>
        <dbReference type="ARBA" id="ARBA00023274"/>
    </source>
</evidence>
<reference evidence="11" key="1">
    <citation type="journal article" date="2020" name="bioRxiv">
        <title>A rank-normalized archaeal taxonomy based on genome phylogeny resolves widespread incomplete and uneven classifications.</title>
        <authorList>
            <person name="Rinke C."/>
            <person name="Chuvochina M."/>
            <person name="Mussig A.J."/>
            <person name="Chaumeil P.-A."/>
            <person name="Waite D.W."/>
            <person name="Whitman W.B."/>
            <person name="Parks D.H."/>
            <person name="Hugenholtz P."/>
        </authorList>
    </citation>
    <scope>NUCLEOTIDE SEQUENCE [LARGE SCALE GENOMIC DNA]</scope>
</reference>
<dbReference type="InterPro" id="IPR001351">
    <property type="entry name" value="Ribosomal_uS3_C"/>
</dbReference>
<evidence type="ECO:0000256" key="2">
    <source>
        <dbReference type="ARBA" id="ARBA00022730"/>
    </source>
</evidence>
<evidence type="ECO:0000256" key="8">
    <source>
        <dbReference type="SAM" id="MobiDB-lite"/>
    </source>
</evidence>
<dbReference type="NCBIfam" id="TIGR01008">
    <property type="entry name" value="uS3_euk_arch"/>
    <property type="match status" value="1"/>
</dbReference>
<evidence type="ECO:0000256" key="3">
    <source>
        <dbReference type="ARBA" id="ARBA00022884"/>
    </source>
</evidence>
<dbReference type="InterPro" id="IPR005703">
    <property type="entry name" value="Ribosomal_uS3_euk/arc"/>
</dbReference>
<keyword evidence="3 7" id="KW-0694">RNA-binding</keyword>
<evidence type="ECO:0000313" key="10">
    <source>
        <dbReference type="EMBL" id="HIH10222.1"/>
    </source>
</evidence>
<feature type="region of interest" description="Disordered" evidence="8">
    <location>
        <begin position="203"/>
        <end position="321"/>
    </location>
</feature>
<dbReference type="InterPro" id="IPR057258">
    <property type="entry name" value="Ribosomal_uS3"/>
</dbReference>
<gene>
    <name evidence="10" type="ORF">HA254_06175</name>
</gene>
<protein>
    <recommendedName>
        <fullName evidence="6">30S ribosomal protein S3</fullName>
    </recommendedName>
</protein>
<dbReference type="SMART" id="SM00322">
    <property type="entry name" value="KH"/>
    <property type="match status" value="1"/>
</dbReference>
<dbReference type="Pfam" id="PF00189">
    <property type="entry name" value="Ribosomal_S3_C"/>
    <property type="match status" value="1"/>
</dbReference>